<evidence type="ECO:0000313" key="1">
    <source>
        <dbReference type="EnsemblPlants" id="AVESA.00010b.r2.6CG1143540.1.CDS"/>
    </source>
</evidence>
<reference evidence="1" key="1">
    <citation type="submission" date="2021-05" db="EMBL/GenBank/DDBJ databases">
        <authorList>
            <person name="Scholz U."/>
            <person name="Mascher M."/>
            <person name="Fiebig A."/>
        </authorList>
    </citation>
    <scope>NUCLEOTIDE SEQUENCE [LARGE SCALE GENOMIC DNA]</scope>
</reference>
<dbReference type="Proteomes" id="UP001732700">
    <property type="component" value="Chromosome 6C"/>
</dbReference>
<dbReference type="EnsemblPlants" id="AVESA.00010b.r2.6CG1143540.1">
    <property type="protein sequence ID" value="AVESA.00010b.r2.6CG1143540.1.CDS"/>
    <property type="gene ID" value="AVESA.00010b.r2.6CG1143540"/>
</dbReference>
<keyword evidence="2" id="KW-1185">Reference proteome</keyword>
<protein>
    <submittedName>
        <fullName evidence="1">Uncharacterized protein</fullName>
    </submittedName>
</protein>
<sequence length="242" mass="27145">MRGFERRGVRQYNRSDEPRMRWTEELHRQFIEAVDCLGGPDEATPKRILQLMGVKGISISHIKSHLQMYRSSSSNNIDTPANAFLNHREDHCDDDASRDRNNTTAASDIINTSYYDVPRRGIHHMSPPYQIPSIEEVYTSWERSRGLMSWNSSMLITAEKALGWAYHADGQMCQTVAGCDLTLSIGGRREDESEASSDVDGSSTTTEETVTLAMDRGAGDDRRSALNIDLNLDLALSSSWLA</sequence>
<organism evidence="1 2">
    <name type="scientific">Avena sativa</name>
    <name type="common">Oat</name>
    <dbReference type="NCBI Taxonomy" id="4498"/>
    <lineage>
        <taxon>Eukaryota</taxon>
        <taxon>Viridiplantae</taxon>
        <taxon>Streptophyta</taxon>
        <taxon>Embryophyta</taxon>
        <taxon>Tracheophyta</taxon>
        <taxon>Spermatophyta</taxon>
        <taxon>Magnoliopsida</taxon>
        <taxon>Liliopsida</taxon>
        <taxon>Poales</taxon>
        <taxon>Poaceae</taxon>
        <taxon>BOP clade</taxon>
        <taxon>Pooideae</taxon>
        <taxon>Poodae</taxon>
        <taxon>Poeae</taxon>
        <taxon>Poeae Chloroplast Group 1 (Aveneae type)</taxon>
        <taxon>Aveninae</taxon>
        <taxon>Avena</taxon>
    </lineage>
</organism>
<proteinExistence type="predicted"/>
<accession>A0ACD5ZD88</accession>
<name>A0ACD5ZD88_AVESA</name>
<evidence type="ECO:0000313" key="2">
    <source>
        <dbReference type="Proteomes" id="UP001732700"/>
    </source>
</evidence>
<reference evidence="1" key="2">
    <citation type="submission" date="2025-09" db="UniProtKB">
        <authorList>
            <consortium name="EnsemblPlants"/>
        </authorList>
    </citation>
    <scope>IDENTIFICATION</scope>
</reference>